<sequence length="259" mass="30624">MIETIDFNKSEQYTLSIRLSTDGFSFSVFNPLGDGELSVFDRKVDESLSLTANLKQTFRETEWLNHPFRQVNALIASKRFTFIPLEFFEDEQAEIIFYHNHPKQENEIVQYNILQKNNVVVLFGTDKSTYTYLREQYPGVKFYSQVSPFIEFFSVKSRLGNSRKMYAHLQRKSMELFAYERGRLLLANAFECKTTPDRIYYLLYVWKQLGYEQERDELHLTGNLHDKEQLLPELRKFIRQVFIMNPAANLDLQAITSCE</sequence>
<dbReference type="InterPro" id="IPR024213">
    <property type="entry name" value="DUF3822"/>
</dbReference>
<dbReference type="Pfam" id="PF12864">
    <property type="entry name" value="DUF3822"/>
    <property type="match status" value="1"/>
</dbReference>
<keyword evidence="2" id="KW-1185">Reference proteome</keyword>
<comment type="caution">
    <text evidence="1">The sequence shown here is derived from an EMBL/GenBank/DDBJ whole genome shotgun (WGS) entry which is preliminary data.</text>
</comment>
<name>A0A3P2AAK0_9BACE</name>
<dbReference type="CDD" id="cd24013">
    <property type="entry name" value="ASKHA_ATPase_BT3980-like"/>
    <property type="match status" value="1"/>
</dbReference>
<accession>A0A3P2AAK0</accession>
<dbReference type="AlphaFoldDB" id="A0A3P2AAK0"/>
<dbReference type="Gene3D" id="3.30.420.260">
    <property type="match status" value="1"/>
</dbReference>
<dbReference type="Gene3D" id="3.30.420.250">
    <property type="match status" value="1"/>
</dbReference>
<proteinExistence type="predicted"/>
<evidence type="ECO:0000313" key="2">
    <source>
        <dbReference type="Proteomes" id="UP000279562"/>
    </source>
</evidence>
<gene>
    <name evidence="1" type="ORF">EII33_06770</name>
</gene>
<dbReference type="RefSeq" id="WP_125239043.1">
    <property type="nucleotide sequence ID" value="NZ_CALZWP010000005.1"/>
</dbReference>
<dbReference type="EMBL" id="RQYF01000023">
    <property type="protein sequence ID" value="RRD91776.1"/>
    <property type="molecule type" value="Genomic_DNA"/>
</dbReference>
<protein>
    <submittedName>
        <fullName evidence="1">DUF3822 family protein</fullName>
    </submittedName>
</protein>
<evidence type="ECO:0000313" key="1">
    <source>
        <dbReference type="EMBL" id="RRD91776.1"/>
    </source>
</evidence>
<dbReference type="Proteomes" id="UP000279562">
    <property type="component" value="Unassembled WGS sequence"/>
</dbReference>
<organism evidence="1 2">
    <name type="scientific">Prevotella heparinolytica</name>
    <dbReference type="NCBI Taxonomy" id="28113"/>
    <lineage>
        <taxon>Bacteria</taxon>
        <taxon>Pseudomonadati</taxon>
        <taxon>Bacteroidota</taxon>
        <taxon>Bacteroidia</taxon>
        <taxon>Bacteroidales</taxon>
        <taxon>Bacteroidaceae</taxon>
        <taxon>Bacteroides</taxon>
    </lineage>
</organism>
<reference evidence="1 2" key="1">
    <citation type="submission" date="2018-11" db="EMBL/GenBank/DDBJ databases">
        <title>Genomes From Bacteria Associated with the Canine Oral Cavity: a Test Case for Automated Genome-Based Taxonomic Assignment.</title>
        <authorList>
            <person name="Coil D.A."/>
            <person name="Jospin G."/>
            <person name="Darling A.E."/>
            <person name="Wallis C."/>
            <person name="Davis I.J."/>
            <person name="Harris S."/>
            <person name="Eisen J.A."/>
            <person name="Holcombe L.J."/>
            <person name="O'Flynn C."/>
        </authorList>
    </citation>
    <scope>NUCLEOTIDE SEQUENCE [LARGE SCALE GENOMIC DNA]</scope>
    <source>
        <strain evidence="1 2">OH1047_COT-310</strain>
    </source>
</reference>